<dbReference type="eggNOG" id="COG0437">
    <property type="taxonomic scope" value="Bacteria"/>
</dbReference>
<accession>B2A6C3</accession>
<feature type="binding site" evidence="7">
    <location>
        <position position="128"/>
    </location>
    <ligand>
        <name>[4Fe-4S] cluster</name>
        <dbReference type="ChEBI" id="CHEBI:49883"/>
        <label>4</label>
    </ligand>
</feature>
<dbReference type="GO" id="GO:0030313">
    <property type="term" value="C:cell envelope"/>
    <property type="evidence" value="ECO:0007669"/>
    <property type="project" value="UniProtKB-SubCell"/>
</dbReference>
<feature type="binding site" evidence="7">
    <location>
        <position position="57"/>
    </location>
    <ligand>
        <name>[4Fe-4S] cluster</name>
        <dbReference type="ChEBI" id="CHEBI:49883"/>
        <label>1</label>
    </ligand>
</feature>
<name>B2A6C3_NATTJ</name>
<feature type="domain" description="4Fe-4S ferredoxin-type" evidence="9">
    <location>
        <begin position="45"/>
        <end position="73"/>
    </location>
</feature>
<keyword evidence="8" id="KW-0472">Membrane</keyword>
<comment type="cofactor">
    <cofactor evidence="7">
        <name>[4Fe-4S] cluster</name>
        <dbReference type="ChEBI" id="CHEBI:49883"/>
    </cofactor>
    <text evidence="7">Binds 4 [4Fe-4S] clusters per subunit.</text>
</comment>
<dbReference type="STRING" id="457570.Nther_0538"/>
<dbReference type="GO" id="GO:0045333">
    <property type="term" value="P:cellular respiration"/>
    <property type="evidence" value="ECO:0007669"/>
    <property type="project" value="InterPro"/>
</dbReference>
<dbReference type="InterPro" id="IPR017896">
    <property type="entry name" value="4Fe4S_Fe-S-bd"/>
</dbReference>
<proteinExistence type="predicted"/>
<evidence type="ECO:0000256" key="4">
    <source>
        <dbReference type="ARBA" id="ARBA00022737"/>
    </source>
</evidence>
<dbReference type="KEGG" id="nth:Nther_0538"/>
<dbReference type="GO" id="GO:0051539">
    <property type="term" value="F:4 iron, 4 sulfur cluster binding"/>
    <property type="evidence" value="ECO:0007669"/>
    <property type="project" value="UniProtKB-KW"/>
</dbReference>
<dbReference type="PROSITE" id="PS00198">
    <property type="entry name" value="4FE4S_FER_1"/>
    <property type="match status" value="1"/>
</dbReference>
<keyword evidence="8" id="KW-0812">Transmembrane</keyword>
<dbReference type="EMBL" id="CP001034">
    <property type="protein sequence ID" value="ACB84134.1"/>
    <property type="molecule type" value="Genomic_DNA"/>
</dbReference>
<reference evidence="10 11" key="2">
    <citation type="journal article" date="2011" name="J. Bacteriol.">
        <title>Complete genome sequence of the anaerobic, halophilic alkalithermophile Natranaerobius thermophilus JW/NM-WN-LF.</title>
        <authorList>
            <person name="Zhao B."/>
            <person name="Mesbah N.M."/>
            <person name="Dalin E."/>
            <person name="Goodwin L."/>
            <person name="Nolan M."/>
            <person name="Pitluck S."/>
            <person name="Chertkov O."/>
            <person name="Brettin T.S."/>
            <person name="Han J."/>
            <person name="Larimer F.W."/>
            <person name="Land M.L."/>
            <person name="Hauser L."/>
            <person name="Kyrpides N."/>
            <person name="Wiegel J."/>
        </authorList>
    </citation>
    <scope>NUCLEOTIDE SEQUENCE [LARGE SCALE GENOMIC DNA]</scope>
    <source>
        <strain evidence="11">ATCC BAA-1301 / DSM 18059 / JW/NM-WN-LF</strain>
    </source>
</reference>
<reference evidence="10 11" key="1">
    <citation type="submission" date="2008-04" db="EMBL/GenBank/DDBJ databases">
        <title>Complete sequence of chromosome of Natranaerobius thermophilus JW/NM-WN-LF.</title>
        <authorList>
            <consortium name="US DOE Joint Genome Institute"/>
            <person name="Copeland A."/>
            <person name="Lucas S."/>
            <person name="Lapidus A."/>
            <person name="Glavina del Rio T."/>
            <person name="Dalin E."/>
            <person name="Tice H."/>
            <person name="Bruce D."/>
            <person name="Goodwin L."/>
            <person name="Pitluck S."/>
            <person name="Chertkov O."/>
            <person name="Brettin T."/>
            <person name="Detter J.C."/>
            <person name="Han C."/>
            <person name="Kuske C.R."/>
            <person name="Schmutz J."/>
            <person name="Larimer F."/>
            <person name="Land M."/>
            <person name="Hauser L."/>
            <person name="Kyrpides N."/>
            <person name="Lykidis A."/>
            <person name="Mesbah N.M."/>
            <person name="Wiegel J."/>
        </authorList>
    </citation>
    <scope>NUCLEOTIDE SEQUENCE [LARGE SCALE GENOMIC DNA]</scope>
    <source>
        <strain evidence="11">ATCC BAA-1301 / DSM 18059 / JW/NM-WN-LF</strain>
    </source>
</reference>
<feature type="binding site" evidence="7">
    <location>
        <position position="155"/>
    </location>
    <ligand>
        <name>[4Fe-4S] cluster</name>
        <dbReference type="ChEBI" id="CHEBI:49883"/>
        <label>2</label>
    </ligand>
</feature>
<organism evidence="10 11">
    <name type="scientific">Natranaerobius thermophilus (strain ATCC BAA-1301 / DSM 18059 / JW/NM-WN-LF)</name>
    <dbReference type="NCBI Taxonomy" id="457570"/>
    <lineage>
        <taxon>Bacteria</taxon>
        <taxon>Bacillati</taxon>
        <taxon>Bacillota</taxon>
        <taxon>Clostridia</taxon>
        <taxon>Natranaerobiales</taxon>
        <taxon>Natranaerobiaceae</taxon>
        <taxon>Natranaerobius</taxon>
    </lineage>
</organism>
<dbReference type="PROSITE" id="PS51318">
    <property type="entry name" value="TAT"/>
    <property type="match status" value="1"/>
</dbReference>
<feature type="binding site" evidence="7">
    <location>
        <position position="54"/>
    </location>
    <ligand>
        <name>[4Fe-4S] cluster</name>
        <dbReference type="ChEBI" id="CHEBI:49883"/>
        <label>1</label>
    </ligand>
</feature>
<feature type="binding site" evidence="7">
    <location>
        <position position="64"/>
    </location>
    <ligand>
        <name>[4Fe-4S] cluster</name>
        <dbReference type="ChEBI" id="CHEBI:49883"/>
        <label>2</label>
    </ligand>
</feature>
<feature type="domain" description="4Fe-4S ferredoxin-type" evidence="9">
    <location>
        <begin position="119"/>
        <end position="148"/>
    </location>
</feature>
<protein>
    <submittedName>
        <fullName evidence="10">4Fe-4S ferredoxin iron-sulfur binding domain protein</fullName>
    </submittedName>
</protein>
<feature type="binding site" evidence="7">
    <location>
        <position position="104"/>
    </location>
    <ligand>
        <name>[4Fe-4S] cluster</name>
        <dbReference type="ChEBI" id="CHEBI:49883"/>
        <label>3</label>
    </ligand>
</feature>
<feature type="binding site" evidence="7">
    <location>
        <position position="138"/>
    </location>
    <ligand>
        <name>[4Fe-4S] cluster</name>
        <dbReference type="ChEBI" id="CHEBI:49883"/>
        <label>3</label>
    </ligand>
</feature>
<dbReference type="PROSITE" id="PS51379">
    <property type="entry name" value="4FE4S_FER_2"/>
    <property type="match status" value="3"/>
</dbReference>
<gene>
    <name evidence="10" type="ordered locus">Nther_0538</name>
</gene>
<evidence type="ECO:0000256" key="3">
    <source>
        <dbReference type="ARBA" id="ARBA00022723"/>
    </source>
</evidence>
<feature type="binding site" evidence="7">
    <location>
        <position position="174"/>
    </location>
    <ligand>
        <name>[4Fe-4S] cluster</name>
        <dbReference type="ChEBI" id="CHEBI:49883"/>
        <label>1</label>
    </ligand>
</feature>
<dbReference type="InterPro" id="IPR014603">
    <property type="entry name" value="Formate_DH_Fe-S_su"/>
</dbReference>
<evidence type="ECO:0000256" key="7">
    <source>
        <dbReference type="PIRSR" id="PIRSR036298-50"/>
    </source>
</evidence>
<evidence type="ECO:0000256" key="5">
    <source>
        <dbReference type="ARBA" id="ARBA00023004"/>
    </source>
</evidence>
<dbReference type="PIRSF" id="PIRSF036298">
    <property type="entry name" value="FDH_4Fe4S"/>
    <property type="match status" value="1"/>
</dbReference>
<dbReference type="HOGENOM" id="CLU_043374_0_3_9"/>
<dbReference type="RefSeq" id="WP_012447020.1">
    <property type="nucleotide sequence ID" value="NC_010718.1"/>
</dbReference>
<dbReference type="Pfam" id="PF13247">
    <property type="entry name" value="Fer4_11"/>
    <property type="match status" value="1"/>
</dbReference>
<dbReference type="InParanoid" id="B2A6C3"/>
<dbReference type="GO" id="GO:0046872">
    <property type="term" value="F:metal ion binding"/>
    <property type="evidence" value="ECO:0007669"/>
    <property type="project" value="UniProtKB-KW"/>
</dbReference>
<dbReference type="PANTHER" id="PTHR43545">
    <property type="entry name" value="FORMATE DEHYDROGENASE, NITRATE-INDUCIBLE, IRON-SULFUR SUBUNIT"/>
    <property type="match status" value="1"/>
</dbReference>
<dbReference type="OrthoDB" id="9810688at2"/>
<dbReference type="InterPro" id="IPR006311">
    <property type="entry name" value="TAT_signal"/>
</dbReference>
<dbReference type="InterPro" id="IPR051555">
    <property type="entry name" value="FDH_Electron_Transfer_Unit"/>
</dbReference>
<keyword evidence="6 7" id="KW-0411">Iron-sulfur</keyword>
<evidence type="ECO:0000313" key="10">
    <source>
        <dbReference type="EMBL" id="ACB84134.1"/>
    </source>
</evidence>
<keyword evidence="2 7" id="KW-0004">4Fe-4S</keyword>
<keyword evidence="5 7" id="KW-0408">Iron</keyword>
<evidence type="ECO:0000256" key="8">
    <source>
        <dbReference type="SAM" id="Phobius"/>
    </source>
</evidence>
<feature type="binding site" evidence="7">
    <location>
        <position position="170"/>
    </location>
    <ligand>
        <name>[4Fe-4S] cluster</name>
        <dbReference type="ChEBI" id="CHEBI:49883"/>
        <label>2</label>
    </ligand>
</feature>
<dbReference type="SUPFAM" id="SSF54862">
    <property type="entry name" value="4Fe-4S ferredoxins"/>
    <property type="match status" value="1"/>
</dbReference>
<feature type="binding site" evidence="7">
    <location>
        <position position="131"/>
    </location>
    <ligand>
        <name>[4Fe-4S] cluster</name>
        <dbReference type="ChEBI" id="CHEBI:49883"/>
        <label>4</label>
    </ligand>
</feature>
<dbReference type="PANTHER" id="PTHR43545:SF1">
    <property type="entry name" value="HYDROGENASE-2 OPERON PROTEIN HYBA"/>
    <property type="match status" value="1"/>
</dbReference>
<feature type="binding site" evidence="7">
    <location>
        <position position="108"/>
    </location>
    <ligand>
        <name>[4Fe-4S] cluster</name>
        <dbReference type="ChEBI" id="CHEBI:49883"/>
        <label>4</label>
    </ligand>
</feature>
<feature type="binding site" evidence="7">
    <location>
        <position position="134"/>
    </location>
    <ligand>
        <name>[4Fe-4S] cluster</name>
        <dbReference type="ChEBI" id="CHEBI:49883"/>
        <label>4</label>
    </ligand>
</feature>
<dbReference type="AlphaFoldDB" id="B2A6C3"/>
<feature type="binding site" evidence="7">
    <location>
        <position position="60"/>
    </location>
    <ligand>
        <name>[4Fe-4S] cluster</name>
        <dbReference type="ChEBI" id="CHEBI:49883"/>
        <label>1</label>
    </ligand>
</feature>
<comment type="subcellular location">
    <subcellularLocation>
        <location evidence="1">Cell envelope</location>
    </subcellularLocation>
</comment>
<dbReference type="Gene3D" id="3.30.70.20">
    <property type="match status" value="2"/>
</dbReference>
<keyword evidence="4" id="KW-0677">Repeat</keyword>
<evidence type="ECO:0000313" key="11">
    <source>
        <dbReference type="Proteomes" id="UP000001683"/>
    </source>
</evidence>
<sequence>MKENKGFKLKRRQFIQSMAGTGLLAGLSLSAPRIAEAGENNGSEYAMMVDKTECVGCNACTRVCSEAYELSEGILRTEIHRFKDDEDEEYFKKNACLHCNEASCVMACPADAIYKDDLGLTQIDNSICVNCGYCVSACPYNAIKYDRKKGVNEKCTLCTELINAGSEPLCKQECPVDAIYFGTREEMLELGREKVSDLKDQGYDKAMLYGDDEFDGLAVLGVLHDEPQEYELPKDPQIPMQLRVWNQIPFAPAFLVVGGAAMVFNFLHSRKTKAELEQPEEDEE</sequence>
<evidence type="ECO:0000256" key="2">
    <source>
        <dbReference type="ARBA" id="ARBA00022485"/>
    </source>
</evidence>
<feature type="binding site" evidence="7">
    <location>
        <position position="96"/>
    </location>
    <ligand>
        <name>[4Fe-4S] cluster</name>
        <dbReference type="ChEBI" id="CHEBI:49883"/>
        <label>3</label>
    </ligand>
</feature>
<dbReference type="InterPro" id="IPR017900">
    <property type="entry name" value="4Fe4S_Fe_S_CS"/>
</dbReference>
<dbReference type="GO" id="GO:0015944">
    <property type="term" value="P:formate oxidation"/>
    <property type="evidence" value="ECO:0007669"/>
    <property type="project" value="InterPro"/>
</dbReference>
<feature type="transmembrane region" description="Helical" evidence="8">
    <location>
        <begin position="248"/>
        <end position="267"/>
    </location>
</feature>
<dbReference type="Proteomes" id="UP000001683">
    <property type="component" value="Chromosome"/>
</dbReference>
<evidence type="ECO:0000259" key="9">
    <source>
        <dbReference type="PROSITE" id="PS51379"/>
    </source>
</evidence>
<feature type="binding site" evidence="7">
    <location>
        <position position="158"/>
    </location>
    <ligand>
        <name>[4Fe-4S] cluster</name>
        <dbReference type="ChEBI" id="CHEBI:49883"/>
        <label>2</label>
    </ligand>
</feature>
<feature type="binding site" evidence="7">
    <location>
        <position position="99"/>
    </location>
    <ligand>
        <name>[4Fe-4S] cluster</name>
        <dbReference type="ChEBI" id="CHEBI:49883"/>
        <label>3</label>
    </ligand>
</feature>
<keyword evidence="3 7" id="KW-0479">Metal-binding</keyword>
<keyword evidence="11" id="KW-1185">Reference proteome</keyword>
<feature type="domain" description="4Fe-4S ferredoxin-type" evidence="9">
    <location>
        <begin position="87"/>
        <end position="118"/>
    </location>
</feature>
<keyword evidence="8" id="KW-1133">Transmembrane helix</keyword>
<evidence type="ECO:0000256" key="6">
    <source>
        <dbReference type="ARBA" id="ARBA00023014"/>
    </source>
</evidence>
<evidence type="ECO:0000256" key="1">
    <source>
        <dbReference type="ARBA" id="ARBA00004196"/>
    </source>
</evidence>